<feature type="chain" id="PRO_5016386611" evidence="3">
    <location>
        <begin position="23"/>
        <end position="284"/>
    </location>
</feature>
<feature type="compositionally biased region" description="Low complexity" evidence="1">
    <location>
        <begin position="136"/>
        <end position="152"/>
    </location>
</feature>
<dbReference type="Proteomes" id="UP000247892">
    <property type="component" value="Unassembled WGS sequence"/>
</dbReference>
<dbReference type="OrthoDB" id="3691936at2"/>
<organism evidence="4 5">
    <name type="scientific">Prauserella flavalba</name>
    <dbReference type="NCBI Taxonomy" id="1477506"/>
    <lineage>
        <taxon>Bacteria</taxon>
        <taxon>Bacillati</taxon>
        <taxon>Actinomycetota</taxon>
        <taxon>Actinomycetes</taxon>
        <taxon>Pseudonocardiales</taxon>
        <taxon>Pseudonocardiaceae</taxon>
        <taxon>Prauserella</taxon>
    </lineage>
</organism>
<feature type="compositionally biased region" description="Pro residues" evidence="1">
    <location>
        <begin position="125"/>
        <end position="135"/>
    </location>
</feature>
<keyword evidence="2" id="KW-0812">Transmembrane</keyword>
<reference evidence="4 5" key="1">
    <citation type="submission" date="2016-07" db="EMBL/GenBank/DDBJ databases">
        <title>Draft genome sequence of Prauserella sp. YIM 121212, isolated from alkaline soil.</title>
        <authorList>
            <person name="Ruckert C."/>
            <person name="Albersmeier A."/>
            <person name="Jiang C.-L."/>
            <person name="Jiang Y."/>
            <person name="Kalinowski J."/>
            <person name="Schneider O."/>
            <person name="Winkler A."/>
            <person name="Zotchev S.B."/>
        </authorList>
    </citation>
    <scope>NUCLEOTIDE SEQUENCE [LARGE SCALE GENOMIC DNA]</scope>
    <source>
        <strain evidence="4 5">YIM 121212</strain>
    </source>
</reference>
<dbReference type="EMBL" id="MASU01000001">
    <property type="protein sequence ID" value="PXY38497.1"/>
    <property type="molecule type" value="Genomic_DNA"/>
</dbReference>
<dbReference type="AlphaFoldDB" id="A0A318LVF2"/>
<keyword evidence="5" id="KW-1185">Reference proteome</keyword>
<protein>
    <submittedName>
        <fullName evidence="4">Uncharacterized protein</fullName>
    </submittedName>
</protein>
<evidence type="ECO:0000256" key="2">
    <source>
        <dbReference type="SAM" id="Phobius"/>
    </source>
</evidence>
<gene>
    <name evidence="4" type="ORF">BA062_01770</name>
</gene>
<evidence type="ECO:0000256" key="3">
    <source>
        <dbReference type="SAM" id="SignalP"/>
    </source>
</evidence>
<feature type="signal peptide" evidence="3">
    <location>
        <begin position="1"/>
        <end position="22"/>
    </location>
</feature>
<feature type="region of interest" description="Disordered" evidence="1">
    <location>
        <begin position="108"/>
        <end position="161"/>
    </location>
</feature>
<keyword evidence="3" id="KW-0732">Signal</keyword>
<sequence>MGTAAVVLAGTAALAAPGVATAETKTVPCGSTVTAAPGDHIQGVTLLGLTLDLGVVTEGIGSLLNGVCRVTVNVVDTVVAPVPGVGQPAANAVNGAVEGVTGTANDAVGTVTGALSDSTGTDPAPQQPPQQPAPQQPGARPAPAGNPGATPGWQGGVPAPNSPVLGGSALPGAAWLGYSTAWAPMRDYTGLPMATPGLFSMSPGVRYGGQIPGYSPQFGILGEDSANAAGGDDGVRNAGQADALPAGPAGIADAPALPMLLAVLALSGVTAALVRTWVLRRATT</sequence>
<keyword evidence="2" id="KW-0472">Membrane</keyword>
<proteinExistence type="predicted"/>
<keyword evidence="2" id="KW-1133">Transmembrane helix</keyword>
<comment type="caution">
    <text evidence="4">The sequence shown here is derived from an EMBL/GenBank/DDBJ whole genome shotgun (WGS) entry which is preliminary data.</text>
</comment>
<feature type="transmembrane region" description="Helical" evidence="2">
    <location>
        <begin position="256"/>
        <end position="278"/>
    </location>
</feature>
<accession>A0A318LVF2</accession>
<evidence type="ECO:0000256" key="1">
    <source>
        <dbReference type="SAM" id="MobiDB-lite"/>
    </source>
</evidence>
<evidence type="ECO:0000313" key="4">
    <source>
        <dbReference type="EMBL" id="PXY38497.1"/>
    </source>
</evidence>
<name>A0A318LVF2_9PSEU</name>
<evidence type="ECO:0000313" key="5">
    <source>
        <dbReference type="Proteomes" id="UP000247892"/>
    </source>
</evidence>